<reference evidence="2" key="1">
    <citation type="submission" date="2022-08" db="EMBL/GenBank/DDBJ databases">
        <authorList>
            <person name="Gutierrez-Valencia J."/>
        </authorList>
    </citation>
    <scope>NUCLEOTIDE SEQUENCE</scope>
</reference>
<evidence type="ECO:0000313" key="1">
    <source>
        <dbReference type="EMBL" id="CAI0465992.1"/>
    </source>
</evidence>
<dbReference type="EMBL" id="CAMGYJ010000008">
    <property type="protein sequence ID" value="CAI0466120.1"/>
    <property type="molecule type" value="Genomic_DNA"/>
</dbReference>
<proteinExistence type="predicted"/>
<evidence type="ECO:0000313" key="3">
    <source>
        <dbReference type="Proteomes" id="UP001154282"/>
    </source>
</evidence>
<evidence type="ECO:0000313" key="2">
    <source>
        <dbReference type="EMBL" id="CAI0466120.1"/>
    </source>
</evidence>
<comment type="caution">
    <text evidence="2">The sequence shown here is derived from an EMBL/GenBank/DDBJ whole genome shotgun (WGS) entry which is preliminary data.</text>
</comment>
<dbReference type="AlphaFoldDB" id="A0AAV0P577"/>
<dbReference type="EMBL" id="CAMGYJ010000008">
    <property type="protein sequence ID" value="CAI0465992.1"/>
    <property type="molecule type" value="Genomic_DNA"/>
</dbReference>
<keyword evidence="3" id="KW-1185">Reference proteome</keyword>
<gene>
    <name evidence="1" type="ORF">LITE_LOCUS36845</name>
    <name evidence="2" type="ORF">LITE_LOCUS36899</name>
</gene>
<accession>A0AAV0P577</accession>
<name>A0AAV0P577_9ROSI</name>
<organism evidence="2 3">
    <name type="scientific">Linum tenue</name>
    <dbReference type="NCBI Taxonomy" id="586396"/>
    <lineage>
        <taxon>Eukaryota</taxon>
        <taxon>Viridiplantae</taxon>
        <taxon>Streptophyta</taxon>
        <taxon>Embryophyta</taxon>
        <taxon>Tracheophyta</taxon>
        <taxon>Spermatophyta</taxon>
        <taxon>Magnoliopsida</taxon>
        <taxon>eudicotyledons</taxon>
        <taxon>Gunneridae</taxon>
        <taxon>Pentapetalae</taxon>
        <taxon>rosids</taxon>
        <taxon>fabids</taxon>
        <taxon>Malpighiales</taxon>
        <taxon>Linaceae</taxon>
        <taxon>Linum</taxon>
    </lineage>
</organism>
<dbReference type="Proteomes" id="UP001154282">
    <property type="component" value="Unassembled WGS sequence"/>
</dbReference>
<sequence length="17" mass="1963">MVISIGGIWGFKRQGWK</sequence>
<protein>
    <submittedName>
        <fullName evidence="2">Uncharacterized protein</fullName>
    </submittedName>
</protein>